<feature type="compositionally biased region" description="Acidic residues" evidence="1">
    <location>
        <begin position="83"/>
        <end position="93"/>
    </location>
</feature>
<sequence>MSAAQGGPAGDPVDNDYQSRTGQNEIPVQRDEAPIESSEYDNAEVANSDEQLVRDDKDAIDENNIIEERTRGATKKAGSYAEPGDEEGLEAAE</sequence>
<feature type="region of interest" description="Disordered" evidence="1">
    <location>
        <begin position="1"/>
        <end position="93"/>
    </location>
</feature>
<dbReference type="EMBL" id="ML977499">
    <property type="protein sequence ID" value="KAF2133406.1"/>
    <property type="molecule type" value="Genomic_DNA"/>
</dbReference>
<reference evidence="2" key="1">
    <citation type="journal article" date="2020" name="Stud. Mycol.">
        <title>101 Dothideomycetes genomes: a test case for predicting lifestyles and emergence of pathogens.</title>
        <authorList>
            <person name="Haridas S."/>
            <person name="Albert R."/>
            <person name="Binder M."/>
            <person name="Bloem J."/>
            <person name="Labutti K."/>
            <person name="Salamov A."/>
            <person name="Andreopoulos B."/>
            <person name="Baker S."/>
            <person name="Barry K."/>
            <person name="Bills G."/>
            <person name="Bluhm B."/>
            <person name="Cannon C."/>
            <person name="Castanera R."/>
            <person name="Culley D."/>
            <person name="Daum C."/>
            <person name="Ezra D."/>
            <person name="Gonzalez J."/>
            <person name="Henrissat B."/>
            <person name="Kuo A."/>
            <person name="Liang C."/>
            <person name="Lipzen A."/>
            <person name="Lutzoni F."/>
            <person name="Magnuson J."/>
            <person name="Mondo S."/>
            <person name="Nolan M."/>
            <person name="Ohm R."/>
            <person name="Pangilinan J."/>
            <person name="Park H.-J."/>
            <person name="Ramirez L."/>
            <person name="Alfaro M."/>
            <person name="Sun H."/>
            <person name="Tritt A."/>
            <person name="Yoshinaga Y."/>
            <person name="Zwiers L.-H."/>
            <person name="Turgeon B."/>
            <person name="Goodwin S."/>
            <person name="Spatafora J."/>
            <person name="Crous P."/>
            <person name="Grigoriev I."/>
        </authorList>
    </citation>
    <scope>NUCLEOTIDE SEQUENCE</scope>
    <source>
        <strain evidence="2">CBS 119687</strain>
    </source>
</reference>
<evidence type="ECO:0008006" key="4">
    <source>
        <dbReference type="Google" id="ProtNLM"/>
    </source>
</evidence>
<feature type="compositionally biased region" description="Polar residues" evidence="1">
    <location>
        <begin position="16"/>
        <end position="26"/>
    </location>
</feature>
<evidence type="ECO:0000313" key="2">
    <source>
        <dbReference type="EMBL" id="KAF2133406.1"/>
    </source>
</evidence>
<dbReference type="OrthoDB" id="4357148at2759"/>
<evidence type="ECO:0000256" key="1">
    <source>
        <dbReference type="SAM" id="MobiDB-lite"/>
    </source>
</evidence>
<dbReference type="RefSeq" id="XP_033527793.1">
    <property type="nucleotide sequence ID" value="XM_033672122.1"/>
</dbReference>
<organism evidence="2 3">
    <name type="scientific">Dothidotthia symphoricarpi CBS 119687</name>
    <dbReference type="NCBI Taxonomy" id="1392245"/>
    <lineage>
        <taxon>Eukaryota</taxon>
        <taxon>Fungi</taxon>
        <taxon>Dikarya</taxon>
        <taxon>Ascomycota</taxon>
        <taxon>Pezizomycotina</taxon>
        <taxon>Dothideomycetes</taxon>
        <taxon>Pleosporomycetidae</taxon>
        <taxon>Pleosporales</taxon>
        <taxon>Dothidotthiaceae</taxon>
        <taxon>Dothidotthia</taxon>
    </lineage>
</organism>
<dbReference type="GeneID" id="54412554"/>
<proteinExistence type="predicted"/>
<keyword evidence="3" id="KW-1185">Reference proteome</keyword>
<dbReference type="Proteomes" id="UP000799771">
    <property type="component" value="Unassembled WGS sequence"/>
</dbReference>
<dbReference type="AlphaFoldDB" id="A0A6A6APE2"/>
<name>A0A6A6APE2_9PLEO</name>
<protein>
    <recommendedName>
        <fullName evidence="4">Histone chaperone domain-containing protein</fullName>
    </recommendedName>
</protein>
<accession>A0A6A6APE2</accession>
<gene>
    <name evidence="2" type="ORF">P153DRAFT_413080</name>
</gene>
<evidence type="ECO:0000313" key="3">
    <source>
        <dbReference type="Proteomes" id="UP000799771"/>
    </source>
</evidence>